<feature type="domain" description="USP" evidence="2">
    <location>
        <begin position="420"/>
        <end position="495"/>
    </location>
</feature>
<dbReference type="PROSITE" id="PS50235">
    <property type="entry name" value="USP_3"/>
    <property type="match status" value="1"/>
</dbReference>
<dbReference type="AlphaFoldDB" id="A0AAU9IGU1"/>
<feature type="coiled-coil region" evidence="1">
    <location>
        <begin position="195"/>
        <end position="264"/>
    </location>
</feature>
<protein>
    <recommendedName>
        <fullName evidence="2">USP domain-containing protein</fullName>
    </recommendedName>
</protein>
<gene>
    <name evidence="3" type="ORF">BSTOLATCC_MIC7226</name>
</gene>
<accession>A0AAU9IGU1</accession>
<evidence type="ECO:0000313" key="3">
    <source>
        <dbReference type="EMBL" id="CAG9312702.1"/>
    </source>
</evidence>
<dbReference type="Gene3D" id="3.90.70.10">
    <property type="entry name" value="Cysteine proteinases"/>
    <property type="match status" value="1"/>
</dbReference>
<comment type="caution">
    <text evidence="3">The sequence shown here is derived from an EMBL/GenBank/DDBJ whole genome shotgun (WGS) entry which is preliminary data.</text>
</comment>
<dbReference type="Proteomes" id="UP001162131">
    <property type="component" value="Unassembled WGS sequence"/>
</dbReference>
<dbReference type="SUPFAM" id="SSF54001">
    <property type="entry name" value="Cysteine proteinases"/>
    <property type="match status" value="1"/>
</dbReference>
<reference evidence="3" key="1">
    <citation type="submission" date="2021-09" db="EMBL/GenBank/DDBJ databases">
        <authorList>
            <consortium name="AG Swart"/>
            <person name="Singh M."/>
            <person name="Singh A."/>
            <person name="Seah K."/>
            <person name="Emmerich C."/>
        </authorList>
    </citation>
    <scope>NUCLEOTIDE SEQUENCE</scope>
    <source>
        <strain evidence="3">ATCC30299</strain>
    </source>
</reference>
<dbReference type="InterPro" id="IPR038765">
    <property type="entry name" value="Papain-like_cys_pep_sf"/>
</dbReference>
<dbReference type="GO" id="GO:0016579">
    <property type="term" value="P:protein deubiquitination"/>
    <property type="evidence" value="ECO:0007669"/>
    <property type="project" value="InterPro"/>
</dbReference>
<keyword evidence="4" id="KW-1185">Reference proteome</keyword>
<dbReference type="GO" id="GO:0004843">
    <property type="term" value="F:cysteine-type deubiquitinase activity"/>
    <property type="evidence" value="ECO:0007669"/>
    <property type="project" value="InterPro"/>
</dbReference>
<evidence type="ECO:0000256" key="1">
    <source>
        <dbReference type="SAM" id="Coils"/>
    </source>
</evidence>
<evidence type="ECO:0000313" key="4">
    <source>
        <dbReference type="Proteomes" id="UP001162131"/>
    </source>
</evidence>
<name>A0AAU9IGU1_9CILI</name>
<dbReference type="InterPro" id="IPR028889">
    <property type="entry name" value="USP"/>
</dbReference>
<dbReference type="InterPro" id="IPR018200">
    <property type="entry name" value="USP_CS"/>
</dbReference>
<organism evidence="3 4">
    <name type="scientific">Blepharisma stoltei</name>
    <dbReference type="NCBI Taxonomy" id="1481888"/>
    <lineage>
        <taxon>Eukaryota</taxon>
        <taxon>Sar</taxon>
        <taxon>Alveolata</taxon>
        <taxon>Ciliophora</taxon>
        <taxon>Postciliodesmatophora</taxon>
        <taxon>Heterotrichea</taxon>
        <taxon>Heterotrichida</taxon>
        <taxon>Blepharismidae</taxon>
        <taxon>Blepharisma</taxon>
    </lineage>
</organism>
<keyword evidence="1" id="KW-0175">Coiled coil</keyword>
<dbReference type="PROSITE" id="PS00972">
    <property type="entry name" value="USP_1"/>
    <property type="match status" value="1"/>
</dbReference>
<sequence>MSEDLKKAAYILATLSQHIEFPFKNQWLSKIFQNAFTSGIDDESLRVLKTWIKSKWSGTFPYVKEIIKYQEWEDIFAWPNELLQPFQVADIPKKIEKVGFFLCCTNNNYIEEIEGYILVVKLFLPEGILKCKYGEEWKDCSSQETGINDKPKISNAIFGFVKNWEEPPKNEIEKAEDQGTRTEKIKDNPQYVIENDTKNINADQINEKFKQIEEELSKCKQINECLKAELTDVKIENKKASNDISEVKAMIENMRSSLNEKIDETSIDIKKSLNYLKEGLDKGQLFMENVLENCQSNLNQLKSYKNLSTSSKSVPLKKNQDFSFPFNAVSDYFQCINKTAQDCIQKYNELEIKYNSLIDISNNMMIETNKMHSALEAKINEIEEKTQKISIPNGNELISSTKNALDSKTINKDNPKRKKRGLANIGNSCYMNSVLQIFASIPSFIENIKNIENDLFYCLGGIISSITDPYSIKTDEKLRKLRNLLAKKYPMVIYI</sequence>
<proteinExistence type="predicted"/>
<evidence type="ECO:0000259" key="2">
    <source>
        <dbReference type="PROSITE" id="PS50235"/>
    </source>
</evidence>
<dbReference type="Pfam" id="PF00443">
    <property type="entry name" value="UCH"/>
    <property type="match status" value="1"/>
</dbReference>
<dbReference type="InterPro" id="IPR001394">
    <property type="entry name" value="Peptidase_C19_UCH"/>
</dbReference>
<dbReference type="EMBL" id="CAJZBQ010000008">
    <property type="protein sequence ID" value="CAG9312702.1"/>
    <property type="molecule type" value="Genomic_DNA"/>
</dbReference>